<dbReference type="SUPFAM" id="SSF53756">
    <property type="entry name" value="UDP-Glycosyltransferase/glycogen phosphorylase"/>
    <property type="match status" value="1"/>
</dbReference>
<dbReference type="Pfam" id="PF13477">
    <property type="entry name" value="Glyco_trans_4_2"/>
    <property type="match status" value="1"/>
</dbReference>
<dbReference type="GO" id="GO:0016757">
    <property type="term" value="F:glycosyltransferase activity"/>
    <property type="evidence" value="ECO:0007669"/>
    <property type="project" value="UniProtKB-KW"/>
</dbReference>
<dbReference type="AlphaFoldDB" id="A0A3N1LH72"/>
<gene>
    <name evidence="4" type="ORF">EDC65_2425</name>
</gene>
<dbReference type="Pfam" id="PF13692">
    <property type="entry name" value="Glyco_trans_1_4"/>
    <property type="match status" value="1"/>
</dbReference>
<dbReference type="PANTHER" id="PTHR12526">
    <property type="entry name" value="GLYCOSYLTRANSFERASE"/>
    <property type="match status" value="1"/>
</dbReference>
<dbReference type="PANTHER" id="PTHR12526:SF510">
    <property type="entry name" value="D-INOSITOL 3-PHOSPHATE GLYCOSYLTRANSFERASE"/>
    <property type="match status" value="1"/>
</dbReference>
<accession>A0A3N1LH72</accession>
<organism evidence="4 5">
    <name type="scientific">Stella humosa</name>
    <dbReference type="NCBI Taxonomy" id="94"/>
    <lineage>
        <taxon>Bacteria</taxon>
        <taxon>Pseudomonadati</taxon>
        <taxon>Pseudomonadota</taxon>
        <taxon>Alphaproteobacteria</taxon>
        <taxon>Rhodospirillales</taxon>
        <taxon>Stellaceae</taxon>
        <taxon>Stella</taxon>
    </lineage>
</organism>
<feature type="domain" description="Glycosyltransferase subfamily 4-like N-terminal" evidence="3">
    <location>
        <begin position="96"/>
        <end position="154"/>
    </location>
</feature>
<sequence>MPCVLVVAMADSIHTARWVRLALGQGMRIVLLPVTGGALVPELADARPIRDTRDLDGLSDRQPGLFVVDALDREAVAAFDRGIGYRPWRPSWLPPSVPILRAGQLAAAIERLAPDVVHSMEIQLAGYACLAVRQALGPAMPPWMLSNWGSDVYLYRKIGSHRSRLEALVGLVDVYVAECARDIAIFRATGFRGRVVPPIPASGGMDLDGFPEPAELGLPSGRGEIVVKGYHGWAGRGLHVLAAIHLAADALRRYAIRITLASPEVRAMAAVMAGRDRLDIVCESRIDSHRLALLRLARARIVVGSGISDGITTTLLEAMTTGVFPILATTSCADEWIEDGRTGLLASPHDTAALAAALTRAAGDDALVDQAAIANRATVAQRWNARTNAPVIAANYRRAMAVRDRVGSPR</sequence>
<protein>
    <submittedName>
        <fullName evidence="4">Glycosyltransferase involved in cell wall biosynthesis</fullName>
    </submittedName>
</protein>
<proteinExistence type="predicted"/>
<reference evidence="4 5" key="1">
    <citation type="submission" date="2018-11" db="EMBL/GenBank/DDBJ databases">
        <title>Genomic Encyclopedia of Type Strains, Phase IV (KMG-IV): sequencing the most valuable type-strain genomes for metagenomic binning, comparative biology and taxonomic classification.</title>
        <authorList>
            <person name="Goeker M."/>
        </authorList>
    </citation>
    <scope>NUCLEOTIDE SEQUENCE [LARGE SCALE GENOMIC DNA]</scope>
    <source>
        <strain evidence="4 5">DSM 5900</strain>
    </source>
</reference>
<dbReference type="Gene3D" id="3.40.50.2000">
    <property type="entry name" value="Glycogen Phosphorylase B"/>
    <property type="match status" value="2"/>
</dbReference>
<evidence type="ECO:0000313" key="5">
    <source>
        <dbReference type="Proteomes" id="UP000278222"/>
    </source>
</evidence>
<keyword evidence="2 4" id="KW-0808">Transferase</keyword>
<evidence type="ECO:0000256" key="2">
    <source>
        <dbReference type="ARBA" id="ARBA00022679"/>
    </source>
</evidence>
<dbReference type="RefSeq" id="WP_148071373.1">
    <property type="nucleotide sequence ID" value="NZ_AP019700.1"/>
</dbReference>
<dbReference type="EMBL" id="RJKX01000014">
    <property type="protein sequence ID" value="ROP90574.1"/>
    <property type="molecule type" value="Genomic_DNA"/>
</dbReference>
<keyword evidence="5" id="KW-1185">Reference proteome</keyword>
<evidence type="ECO:0000259" key="3">
    <source>
        <dbReference type="Pfam" id="PF13477"/>
    </source>
</evidence>
<dbReference type="Proteomes" id="UP000278222">
    <property type="component" value="Unassembled WGS sequence"/>
</dbReference>
<evidence type="ECO:0000256" key="1">
    <source>
        <dbReference type="ARBA" id="ARBA00022676"/>
    </source>
</evidence>
<name>A0A3N1LH72_9PROT</name>
<keyword evidence="1" id="KW-0328">Glycosyltransferase</keyword>
<comment type="caution">
    <text evidence="4">The sequence shown here is derived from an EMBL/GenBank/DDBJ whole genome shotgun (WGS) entry which is preliminary data.</text>
</comment>
<evidence type="ECO:0000313" key="4">
    <source>
        <dbReference type="EMBL" id="ROP90574.1"/>
    </source>
</evidence>
<dbReference type="OrthoDB" id="7560678at2"/>
<dbReference type="InterPro" id="IPR028098">
    <property type="entry name" value="Glyco_trans_4-like_N"/>
</dbReference>